<evidence type="ECO:0000256" key="2">
    <source>
        <dbReference type="ARBA" id="ARBA00004829"/>
    </source>
</evidence>
<evidence type="ECO:0000256" key="6">
    <source>
        <dbReference type="ARBA" id="ARBA00023136"/>
    </source>
</evidence>
<gene>
    <name evidence="11" type="ORF">ACFORJ_04800</name>
</gene>
<feature type="transmembrane region" description="Helical" evidence="9">
    <location>
        <begin position="33"/>
        <end position="56"/>
    </location>
</feature>
<keyword evidence="3 9" id="KW-0812">Transmembrane</keyword>
<evidence type="ECO:0000256" key="3">
    <source>
        <dbReference type="ARBA" id="ARBA00022692"/>
    </source>
</evidence>
<dbReference type="EMBL" id="JBHRZN010000001">
    <property type="protein sequence ID" value="MFC3849482.1"/>
    <property type="molecule type" value="Genomic_DNA"/>
</dbReference>
<reference evidence="12" key="1">
    <citation type="journal article" date="2019" name="Int. J. Syst. Evol. Microbiol.">
        <title>The Global Catalogue of Microorganisms (GCM) 10K type strain sequencing project: providing services to taxonomists for standard genome sequencing and annotation.</title>
        <authorList>
            <consortium name="The Broad Institute Genomics Platform"/>
            <consortium name="The Broad Institute Genome Sequencing Center for Infectious Disease"/>
            <person name="Wu L."/>
            <person name="Ma J."/>
        </authorList>
    </citation>
    <scope>NUCLEOTIDE SEQUENCE [LARGE SCALE GENOMIC DNA]</scope>
    <source>
        <strain evidence="12">CCUG 53252</strain>
    </source>
</reference>
<evidence type="ECO:0000256" key="9">
    <source>
        <dbReference type="SAM" id="Phobius"/>
    </source>
</evidence>
<dbReference type="InterPro" id="IPR017825">
    <property type="entry name" value="Lycopene_cyclase_dom"/>
</dbReference>
<proteinExistence type="predicted"/>
<protein>
    <submittedName>
        <fullName evidence="11">Lycopene cyclase domain-containing protein</fullName>
    </submittedName>
</protein>
<feature type="domain" description="Lycopene cyclase" evidence="10">
    <location>
        <begin position="2"/>
        <end position="88"/>
    </location>
</feature>
<comment type="subcellular location">
    <subcellularLocation>
        <location evidence="1">Membrane</location>
        <topology evidence="1">Multi-pass membrane protein</topology>
    </subcellularLocation>
</comment>
<evidence type="ECO:0000256" key="1">
    <source>
        <dbReference type="ARBA" id="ARBA00004141"/>
    </source>
</evidence>
<feature type="transmembrane region" description="Helical" evidence="9">
    <location>
        <begin position="6"/>
        <end position="21"/>
    </location>
</feature>
<dbReference type="Proteomes" id="UP001595751">
    <property type="component" value="Unassembled WGS sequence"/>
</dbReference>
<evidence type="ECO:0000256" key="8">
    <source>
        <dbReference type="SAM" id="MobiDB-lite"/>
    </source>
</evidence>
<name>A0ABV7ZPU0_9CORY</name>
<evidence type="ECO:0000259" key="10">
    <source>
        <dbReference type="Pfam" id="PF18916"/>
    </source>
</evidence>
<dbReference type="NCBIfam" id="TIGR03462">
    <property type="entry name" value="CarR_dom_SF"/>
    <property type="match status" value="1"/>
</dbReference>
<evidence type="ECO:0000256" key="4">
    <source>
        <dbReference type="ARBA" id="ARBA00022746"/>
    </source>
</evidence>
<evidence type="ECO:0000256" key="7">
    <source>
        <dbReference type="ARBA" id="ARBA00023235"/>
    </source>
</evidence>
<keyword evidence="6 9" id="KW-0472">Membrane</keyword>
<keyword evidence="12" id="KW-1185">Reference proteome</keyword>
<evidence type="ECO:0000313" key="11">
    <source>
        <dbReference type="EMBL" id="MFC3849482.1"/>
    </source>
</evidence>
<feature type="compositionally biased region" description="Basic and acidic residues" evidence="8">
    <location>
        <begin position="107"/>
        <end position="118"/>
    </location>
</feature>
<feature type="region of interest" description="Disordered" evidence="8">
    <location>
        <begin position="95"/>
        <end position="118"/>
    </location>
</feature>
<evidence type="ECO:0000313" key="12">
    <source>
        <dbReference type="Proteomes" id="UP001595751"/>
    </source>
</evidence>
<feature type="transmembrane region" description="Helical" evidence="9">
    <location>
        <begin position="76"/>
        <end position="92"/>
    </location>
</feature>
<keyword evidence="4" id="KW-0125">Carotenoid biosynthesis</keyword>
<dbReference type="Pfam" id="PF18916">
    <property type="entry name" value="Lycopene_cyc"/>
    <property type="match status" value="1"/>
</dbReference>
<evidence type="ECO:0000256" key="5">
    <source>
        <dbReference type="ARBA" id="ARBA00022989"/>
    </source>
</evidence>
<comment type="pathway">
    <text evidence="2">Carotenoid biosynthesis.</text>
</comment>
<keyword evidence="7" id="KW-0413">Isomerase</keyword>
<accession>A0ABV7ZPU0</accession>
<sequence>MTYLLISVPFIVLALALWLWRRGSAPRQLAVTALVVAVLVVLTTVFDNFMILAGLVGYDEAQMSGLYIGAMPVEDLLYAIVAGIAVPALWTGHRGGPAAARGGGANDEGHDEGKVDPT</sequence>
<keyword evidence="5 9" id="KW-1133">Transmembrane helix</keyword>
<dbReference type="RefSeq" id="WP_290290679.1">
    <property type="nucleotide sequence ID" value="NZ_CP047211.1"/>
</dbReference>
<comment type="caution">
    <text evidence="11">The sequence shown here is derived from an EMBL/GenBank/DDBJ whole genome shotgun (WGS) entry which is preliminary data.</text>
</comment>
<organism evidence="11 12">
    <name type="scientific">Corynebacterium hansenii</name>
    <dbReference type="NCBI Taxonomy" id="394964"/>
    <lineage>
        <taxon>Bacteria</taxon>
        <taxon>Bacillati</taxon>
        <taxon>Actinomycetota</taxon>
        <taxon>Actinomycetes</taxon>
        <taxon>Mycobacteriales</taxon>
        <taxon>Corynebacteriaceae</taxon>
        <taxon>Corynebacterium</taxon>
    </lineage>
</organism>